<dbReference type="Pfam" id="PF04828">
    <property type="entry name" value="GFA"/>
    <property type="match status" value="1"/>
</dbReference>
<evidence type="ECO:0000313" key="6">
    <source>
        <dbReference type="EMBL" id="MFD1612556.1"/>
    </source>
</evidence>
<organism evidence="6 7">
    <name type="scientific">Sphingomonas tabacisoli</name>
    <dbReference type="NCBI Taxonomy" id="2249466"/>
    <lineage>
        <taxon>Bacteria</taxon>
        <taxon>Pseudomonadati</taxon>
        <taxon>Pseudomonadota</taxon>
        <taxon>Alphaproteobacteria</taxon>
        <taxon>Sphingomonadales</taxon>
        <taxon>Sphingomonadaceae</taxon>
        <taxon>Sphingomonas</taxon>
    </lineage>
</organism>
<keyword evidence="3" id="KW-0862">Zinc</keyword>
<keyword evidence="2" id="KW-0479">Metal-binding</keyword>
<feature type="domain" description="CENP-V/GFA" evidence="5">
    <location>
        <begin position="1"/>
        <end position="111"/>
    </location>
</feature>
<dbReference type="Gene3D" id="3.90.1590.10">
    <property type="entry name" value="glutathione-dependent formaldehyde- activating enzyme (gfa)"/>
    <property type="match status" value="1"/>
</dbReference>
<dbReference type="PANTHER" id="PTHR33337">
    <property type="entry name" value="GFA DOMAIN-CONTAINING PROTEIN"/>
    <property type="match status" value="1"/>
</dbReference>
<keyword evidence="7" id="KW-1185">Reference proteome</keyword>
<name>A0ABW4I4Y4_9SPHN</name>
<protein>
    <submittedName>
        <fullName evidence="6">GFA family protein</fullName>
    </submittedName>
</protein>
<keyword evidence="4" id="KW-0456">Lyase</keyword>
<evidence type="ECO:0000256" key="4">
    <source>
        <dbReference type="ARBA" id="ARBA00023239"/>
    </source>
</evidence>
<sequence>MTFEFEFDPTFVATCHCLDCKKASGGEAATFFAVPEENFRLSSGDPKPFPYIAQSGNRLERFYCPNCGARVFTGNLEGFPNTVFVQLASLDDPTGIDPKMEMFTKRRLPWATPLMNVPQYTDMPTAAPPEPEKVQVPMGAAT</sequence>
<evidence type="ECO:0000256" key="3">
    <source>
        <dbReference type="ARBA" id="ARBA00022833"/>
    </source>
</evidence>
<dbReference type="EMBL" id="JBHUDY010000001">
    <property type="protein sequence ID" value="MFD1612556.1"/>
    <property type="molecule type" value="Genomic_DNA"/>
</dbReference>
<reference evidence="7" key="1">
    <citation type="journal article" date="2019" name="Int. J. Syst. Evol. Microbiol.">
        <title>The Global Catalogue of Microorganisms (GCM) 10K type strain sequencing project: providing services to taxonomists for standard genome sequencing and annotation.</title>
        <authorList>
            <consortium name="The Broad Institute Genomics Platform"/>
            <consortium name="The Broad Institute Genome Sequencing Center for Infectious Disease"/>
            <person name="Wu L."/>
            <person name="Ma J."/>
        </authorList>
    </citation>
    <scope>NUCLEOTIDE SEQUENCE [LARGE SCALE GENOMIC DNA]</scope>
    <source>
        <strain evidence="7">CGMCC 1.16275</strain>
    </source>
</reference>
<comment type="caution">
    <text evidence="6">The sequence shown here is derived from an EMBL/GenBank/DDBJ whole genome shotgun (WGS) entry which is preliminary data.</text>
</comment>
<evidence type="ECO:0000256" key="2">
    <source>
        <dbReference type="ARBA" id="ARBA00022723"/>
    </source>
</evidence>
<dbReference type="InterPro" id="IPR011057">
    <property type="entry name" value="Mss4-like_sf"/>
</dbReference>
<dbReference type="InterPro" id="IPR006913">
    <property type="entry name" value="CENP-V/GFA"/>
</dbReference>
<dbReference type="PROSITE" id="PS51891">
    <property type="entry name" value="CENP_V_GFA"/>
    <property type="match status" value="1"/>
</dbReference>
<comment type="similarity">
    <text evidence="1">Belongs to the Gfa family.</text>
</comment>
<proteinExistence type="inferred from homology"/>
<evidence type="ECO:0000259" key="5">
    <source>
        <dbReference type="PROSITE" id="PS51891"/>
    </source>
</evidence>
<evidence type="ECO:0000313" key="7">
    <source>
        <dbReference type="Proteomes" id="UP001597115"/>
    </source>
</evidence>
<dbReference type="RefSeq" id="WP_380889540.1">
    <property type="nucleotide sequence ID" value="NZ_JBHUDY010000001.1"/>
</dbReference>
<accession>A0ABW4I4Y4</accession>
<dbReference type="Proteomes" id="UP001597115">
    <property type="component" value="Unassembled WGS sequence"/>
</dbReference>
<dbReference type="PANTHER" id="PTHR33337:SF40">
    <property type="entry name" value="CENP-V_GFA DOMAIN-CONTAINING PROTEIN-RELATED"/>
    <property type="match status" value="1"/>
</dbReference>
<evidence type="ECO:0000256" key="1">
    <source>
        <dbReference type="ARBA" id="ARBA00005495"/>
    </source>
</evidence>
<gene>
    <name evidence="6" type="ORF">ACFSCW_12165</name>
</gene>
<dbReference type="SUPFAM" id="SSF51316">
    <property type="entry name" value="Mss4-like"/>
    <property type="match status" value="1"/>
</dbReference>